<reference evidence="3 4" key="1">
    <citation type="submission" date="2022-11" db="EMBL/GenBank/DDBJ databases">
        <title>Minimal conservation of predation-associated metabolite biosynthetic gene clusters underscores biosynthetic potential of Myxococcota including descriptions for ten novel species: Archangium lansinium sp. nov., Myxococcus landrumus sp. nov., Nannocystis bai.</title>
        <authorList>
            <person name="Ahearne A."/>
            <person name="Stevens C."/>
            <person name="Phillips K."/>
        </authorList>
    </citation>
    <scope>NUCLEOTIDE SEQUENCE [LARGE SCALE GENOMIC DNA]</scope>
    <source>
        <strain evidence="3 4">MIWBW</strain>
    </source>
</reference>
<feature type="region of interest" description="Disordered" evidence="1">
    <location>
        <begin position="1"/>
        <end position="83"/>
    </location>
</feature>
<feature type="transmembrane region" description="Helical" evidence="2">
    <location>
        <begin position="135"/>
        <end position="157"/>
    </location>
</feature>
<feature type="compositionally biased region" description="Pro residues" evidence="1">
    <location>
        <begin position="1"/>
        <end position="18"/>
    </location>
</feature>
<proteinExistence type="predicted"/>
<keyword evidence="2" id="KW-1133">Transmembrane helix</keyword>
<keyword evidence="2" id="KW-0812">Transmembrane</keyword>
<sequence>MTPPKQPAPYDPDLPPEPLTDDMPPEPAELAGPPEPEDLAGPLEPEDPEGPSVPPPPVSAVAEPSAAVPPPAVPPTPAPAPVPVVHAPVAQAPARPSIPASVPTPPPKKPDALERQRTALAAEIHNPRGADPRAVVVPLVVLLLLLGGGALFVHVWADTEDSSRTTRQEVKTAHQERLERERALQDLMPNGDPPILADLPAEPSASGGPSVEQTAPPAPATAPPTRRAPRVTQPAAPRVTQLPPPEADAPEAEAPARQPRRSLATSMATSFADAPPTSTSSASVARGTFLPACLTAVADPSQSAPFTAVVSTDVKAGDVVAVPRTSTLVCTGHGISAARLTGSCDTLTIPGRGSPSFAGLLYGKDRRPGLPVILSGGPIAGDDARDTALTTAERVLGSVSPGGLGGELLQGAAGAGGRAVRNSARPSESSARPVPKGTCFLVFVDQPF</sequence>
<evidence type="ECO:0000313" key="3">
    <source>
        <dbReference type="EMBL" id="MCY1083773.1"/>
    </source>
</evidence>
<evidence type="ECO:0000313" key="4">
    <source>
        <dbReference type="Proteomes" id="UP001207654"/>
    </source>
</evidence>
<feature type="compositionally biased region" description="Low complexity" evidence="1">
    <location>
        <begin position="230"/>
        <end position="239"/>
    </location>
</feature>
<gene>
    <name evidence="3" type="ORF">OV287_55970</name>
</gene>
<keyword evidence="4" id="KW-1185">Reference proteome</keyword>
<feature type="compositionally biased region" description="Pro residues" evidence="1">
    <location>
        <begin position="67"/>
        <end position="82"/>
    </location>
</feature>
<dbReference type="EMBL" id="JAPNKA010000002">
    <property type="protein sequence ID" value="MCY1083773.1"/>
    <property type="molecule type" value="Genomic_DNA"/>
</dbReference>
<dbReference type="RefSeq" id="WP_267542650.1">
    <property type="nucleotide sequence ID" value="NZ_JAPNKA010000002.1"/>
</dbReference>
<accession>A0ABT4AQ06</accession>
<feature type="region of interest" description="Disordered" evidence="1">
    <location>
        <begin position="186"/>
        <end position="283"/>
    </location>
</feature>
<dbReference type="Proteomes" id="UP001207654">
    <property type="component" value="Unassembled WGS sequence"/>
</dbReference>
<protein>
    <submittedName>
        <fullName evidence="3">Uncharacterized protein</fullName>
    </submittedName>
</protein>
<organism evidence="3 4">
    <name type="scientific">Archangium lansingense</name>
    <dbReference type="NCBI Taxonomy" id="2995310"/>
    <lineage>
        <taxon>Bacteria</taxon>
        <taxon>Pseudomonadati</taxon>
        <taxon>Myxococcota</taxon>
        <taxon>Myxococcia</taxon>
        <taxon>Myxococcales</taxon>
        <taxon>Cystobacterineae</taxon>
        <taxon>Archangiaceae</taxon>
        <taxon>Archangium</taxon>
    </lineage>
</organism>
<name>A0ABT4AQ06_9BACT</name>
<comment type="caution">
    <text evidence="3">The sequence shown here is derived from an EMBL/GenBank/DDBJ whole genome shotgun (WGS) entry which is preliminary data.</text>
</comment>
<evidence type="ECO:0000256" key="2">
    <source>
        <dbReference type="SAM" id="Phobius"/>
    </source>
</evidence>
<feature type="compositionally biased region" description="Low complexity" evidence="1">
    <location>
        <begin position="268"/>
        <end position="283"/>
    </location>
</feature>
<keyword evidence="2" id="KW-0472">Membrane</keyword>
<evidence type="ECO:0000256" key="1">
    <source>
        <dbReference type="SAM" id="MobiDB-lite"/>
    </source>
</evidence>